<feature type="domain" description="HTH cro/C1-type" evidence="2">
    <location>
        <begin position="7"/>
        <end position="60"/>
    </location>
</feature>
<dbReference type="RefSeq" id="WP_380026360.1">
    <property type="nucleotide sequence ID" value="NZ_JBHSHC010000101.1"/>
</dbReference>
<dbReference type="SUPFAM" id="SSF48452">
    <property type="entry name" value="TPR-like"/>
    <property type="match status" value="2"/>
</dbReference>
<protein>
    <submittedName>
        <fullName evidence="3">Helix-turn-helix domain-containing protein</fullName>
    </submittedName>
</protein>
<proteinExistence type="predicted"/>
<reference evidence="4" key="1">
    <citation type="journal article" date="2019" name="Int. J. Syst. Evol. Microbiol.">
        <title>The Global Catalogue of Microorganisms (GCM) 10K type strain sequencing project: providing services to taxonomists for standard genome sequencing and annotation.</title>
        <authorList>
            <consortium name="The Broad Institute Genomics Platform"/>
            <consortium name="The Broad Institute Genome Sequencing Center for Infectious Disease"/>
            <person name="Wu L."/>
            <person name="Ma J."/>
        </authorList>
    </citation>
    <scope>NUCLEOTIDE SEQUENCE [LARGE SCALE GENOMIC DNA]</scope>
    <source>
        <strain evidence="4">WYCCWR 12678</strain>
    </source>
</reference>
<dbReference type="InterPro" id="IPR001387">
    <property type="entry name" value="Cro/C1-type_HTH"/>
</dbReference>
<evidence type="ECO:0000259" key="2">
    <source>
        <dbReference type="PROSITE" id="PS50943"/>
    </source>
</evidence>
<evidence type="ECO:0000313" key="3">
    <source>
        <dbReference type="EMBL" id="MFC4768406.1"/>
    </source>
</evidence>
<gene>
    <name evidence="3" type="ORF">ACFO8Q_13730</name>
</gene>
<dbReference type="PANTHER" id="PTHR46797:SF1">
    <property type="entry name" value="METHYLPHOSPHONATE SYNTHASE"/>
    <property type="match status" value="1"/>
</dbReference>
<name>A0ABV9Q1K6_9BACL</name>
<dbReference type="SMART" id="SM00530">
    <property type="entry name" value="HTH_XRE"/>
    <property type="match status" value="1"/>
</dbReference>
<dbReference type="EMBL" id="JBHSHC010000101">
    <property type="protein sequence ID" value="MFC4768406.1"/>
    <property type="molecule type" value="Genomic_DNA"/>
</dbReference>
<dbReference type="Pfam" id="PF01381">
    <property type="entry name" value="HTH_3"/>
    <property type="match status" value="1"/>
</dbReference>
<keyword evidence="4" id="KW-1185">Reference proteome</keyword>
<dbReference type="SUPFAM" id="SSF47413">
    <property type="entry name" value="lambda repressor-like DNA-binding domains"/>
    <property type="match status" value="1"/>
</dbReference>
<dbReference type="PROSITE" id="PS50943">
    <property type="entry name" value="HTH_CROC1"/>
    <property type="match status" value="1"/>
</dbReference>
<dbReference type="Gene3D" id="1.25.40.10">
    <property type="entry name" value="Tetratricopeptide repeat domain"/>
    <property type="match status" value="2"/>
</dbReference>
<accession>A0ABV9Q1K6</accession>
<dbReference type="InterPro" id="IPR019734">
    <property type="entry name" value="TPR_rpt"/>
</dbReference>
<dbReference type="InterPro" id="IPR050807">
    <property type="entry name" value="TransReg_Diox_bact_type"/>
</dbReference>
<dbReference type="Proteomes" id="UP001596002">
    <property type="component" value="Unassembled WGS sequence"/>
</dbReference>
<dbReference type="CDD" id="cd00093">
    <property type="entry name" value="HTH_XRE"/>
    <property type="match status" value="1"/>
</dbReference>
<sequence length="381" mass="43563">MPIGHKIRELRIKRGLTQSDLADGIVTPSMISLIESERANPSEKVLRAIADRLGVPYEEIVGAESSDLEQASIILITKSMLLDEPQAAKTFLLSHITNVSTPDLMHQLLLVDCLIHEGNASKALEILGNLEERHQHEASAVFSIWTKMAHLYRESGNVELASHYWRKAFQVCMQDSSLELQDIVDCVRQMCLFYLEEERYDEVSQILAEFRNRFDVPEDIRSLARSYLKAAVSSQKEKRYRFSTMMAHRAYTLFKSMELFEGMAELQLYESIIANRDSNLPLHKLPRTNHRLLAQISLRNGNLEEAFEFTTQALNEAQTLTQKALALQALAKIQEEQQNYVQAVETIKQMIAIWEELGSSEKVAQSYRRLSHILLRASENI</sequence>
<keyword evidence="1" id="KW-0238">DNA-binding</keyword>
<dbReference type="SMART" id="SM00028">
    <property type="entry name" value="TPR"/>
    <property type="match status" value="3"/>
</dbReference>
<evidence type="ECO:0000256" key="1">
    <source>
        <dbReference type="ARBA" id="ARBA00023125"/>
    </source>
</evidence>
<dbReference type="PANTHER" id="PTHR46797">
    <property type="entry name" value="HTH-TYPE TRANSCRIPTIONAL REGULATOR"/>
    <property type="match status" value="1"/>
</dbReference>
<comment type="caution">
    <text evidence="3">The sequence shown here is derived from an EMBL/GenBank/DDBJ whole genome shotgun (WGS) entry which is preliminary data.</text>
</comment>
<dbReference type="InterPro" id="IPR010982">
    <property type="entry name" value="Lambda_DNA-bd_dom_sf"/>
</dbReference>
<organism evidence="3 4">
    <name type="scientific">Effusibacillus consociatus</name>
    <dbReference type="NCBI Taxonomy" id="1117041"/>
    <lineage>
        <taxon>Bacteria</taxon>
        <taxon>Bacillati</taxon>
        <taxon>Bacillota</taxon>
        <taxon>Bacilli</taxon>
        <taxon>Bacillales</taxon>
        <taxon>Alicyclobacillaceae</taxon>
        <taxon>Effusibacillus</taxon>
    </lineage>
</organism>
<evidence type="ECO:0000313" key="4">
    <source>
        <dbReference type="Proteomes" id="UP001596002"/>
    </source>
</evidence>
<dbReference type="InterPro" id="IPR011990">
    <property type="entry name" value="TPR-like_helical_dom_sf"/>
</dbReference>